<gene>
    <name evidence="3" type="ORF">L596_005368</name>
</gene>
<feature type="region of interest" description="Disordered" evidence="2">
    <location>
        <begin position="22"/>
        <end position="53"/>
    </location>
</feature>
<evidence type="ECO:0000256" key="1">
    <source>
        <dbReference type="SAM" id="Coils"/>
    </source>
</evidence>
<name>A0A4U8UYT3_STECR</name>
<reference evidence="3 4" key="2">
    <citation type="journal article" date="2019" name="G3 (Bethesda)">
        <title>Hybrid Assembly of the Genome of the Entomopathogenic Nematode Steinernema carpocapsae Identifies the X-Chromosome.</title>
        <authorList>
            <person name="Serra L."/>
            <person name="Macchietto M."/>
            <person name="Macias-Munoz A."/>
            <person name="McGill C.J."/>
            <person name="Rodriguez I.M."/>
            <person name="Rodriguez B."/>
            <person name="Murad R."/>
            <person name="Mortazavi A."/>
        </authorList>
    </citation>
    <scope>NUCLEOTIDE SEQUENCE [LARGE SCALE GENOMIC DNA]</scope>
    <source>
        <strain evidence="3 4">ALL</strain>
    </source>
</reference>
<dbReference type="AlphaFoldDB" id="A0A4U8UYT3"/>
<comment type="caution">
    <text evidence="3">The sequence shown here is derived from an EMBL/GenBank/DDBJ whole genome shotgun (WGS) entry which is preliminary data.</text>
</comment>
<organism evidence="3 4">
    <name type="scientific">Steinernema carpocapsae</name>
    <name type="common">Entomopathogenic nematode</name>
    <dbReference type="NCBI Taxonomy" id="34508"/>
    <lineage>
        <taxon>Eukaryota</taxon>
        <taxon>Metazoa</taxon>
        <taxon>Ecdysozoa</taxon>
        <taxon>Nematoda</taxon>
        <taxon>Chromadorea</taxon>
        <taxon>Rhabditida</taxon>
        <taxon>Tylenchina</taxon>
        <taxon>Panagrolaimomorpha</taxon>
        <taxon>Strongyloidoidea</taxon>
        <taxon>Steinernematidae</taxon>
        <taxon>Steinernema</taxon>
    </lineage>
</organism>
<protein>
    <submittedName>
        <fullName evidence="3">Uncharacterized protein</fullName>
    </submittedName>
</protein>
<sequence length="143" mass="15361">MFSRSILNIGVVFVARSAFSTTTRGSGHSEANMKSPAEAANRPAASRSSAVPVHGNNMSSSLALQLLNAIESLTKQANAMERRITVLETQTLGNQQRLARMQDACIETVDRLTKFVNTGTVRPAETDRSVEVPFGTHEKGSTA</sequence>
<proteinExistence type="predicted"/>
<evidence type="ECO:0000313" key="4">
    <source>
        <dbReference type="Proteomes" id="UP000298663"/>
    </source>
</evidence>
<dbReference type="Proteomes" id="UP000298663">
    <property type="component" value="Unassembled WGS sequence"/>
</dbReference>
<keyword evidence="4" id="KW-1185">Reference proteome</keyword>
<evidence type="ECO:0000256" key="2">
    <source>
        <dbReference type="SAM" id="MobiDB-lite"/>
    </source>
</evidence>
<dbReference type="EMBL" id="AZBU02000001">
    <property type="protein sequence ID" value="TMS38706.1"/>
    <property type="molecule type" value="Genomic_DNA"/>
</dbReference>
<evidence type="ECO:0000313" key="3">
    <source>
        <dbReference type="EMBL" id="TMS38706.1"/>
    </source>
</evidence>
<keyword evidence="1" id="KW-0175">Coiled coil</keyword>
<reference evidence="3 4" key="1">
    <citation type="journal article" date="2015" name="Genome Biol.">
        <title>Comparative genomics of Steinernema reveals deeply conserved gene regulatory networks.</title>
        <authorList>
            <person name="Dillman A.R."/>
            <person name="Macchietto M."/>
            <person name="Porter C.F."/>
            <person name="Rogers A."/>
            <person name="Williams B."/>
            <person name="Antoshechkin I."/>
            <person name="Lee M.M."/>
            <person name="Goodwin Z."/>
            <person name="Lu X."/>
            <person name="Lewis E.E."/>
            <person name="Goodrich-Blair H."/>
            <person name="Stock S.P."/>
            <person name="Adams B.J."/>
            <person name="Sternberg P.W."/>
            <person name="Mortazavi A."/>
        </authorList>
    </citation>
    <scope>NUCLEOTIDE SEQUENCE [LARGE SCALE GENOMIC DNA]</scope>
    <source>
        <strain evidence="3 4">ALL</strain>
    </source>
</reference>
<accession>A0A4U8UYT3</accession>
<feature type="compositionally biased region" description="Low complexity" evidence="2">
    <location>
        <begin position="35"/>
        <end position="50"/>
    </location>
</feature>
<feature type="coiled-coil region" evidence="1">
    <location>
        <begin position="63"/>
        <end position="90"/>
    </location>
</feature>